<accession>A0ABW0JQE6</accession>
<proteinExistence type="predicted"/>
<dbReference type="RefSeq" id="WP_377306949.1">
    <property type="nucleotide sequence ID" value="NZ_JBHSMK010000011.1"/>
</dbReference>
<gene>
    <name evidence="1" type="ORF">ACFPME_17360</name>
</gene>
<evidence type="ECO:0000313" key="2">
    <source>
        <dbReference type="Proteomes" id="UP001596013"/>
    </source>
</evidence>
<keyword evidence="2" id="KW-1185">Reference proteome</keyword>
<protein>
    <submittedName>
        <fullName evidence="1">Uncharacterized protein</fullName>
    </submittedName>
</protein>
<dbReference type="Proteomes" id="UP001596013">
    <property type="component" value="Unassembled WGS sequence"/>
</dbReference>
<reference evidence="2" key="1">
    <citation type="journal article" date="2019" name="Int. J. Syst. Evol. Microbiol.">
        <title>The Global Catalogue of Microorganisms (GCM) 10K type strain sequencing project: providing services to taxonomists for standard genome sequencing and annotation.</title>
        <authorList>
            <consortium name="The Broad Institute Genomics Platform"/>
            <consortium name="The Broad Institute Genome Sequencing Center for Infectious Disease"/>
            <person name="Wu L."/>
            <person name="Ma J."/>
        </authorList>
    </citation>
    <scope>NUCLEOTIDE SEQUENCE [LARGE SCALE GENOMIC DNA]</scope>
    <source>
        <strain evidence="2">JCM 17130</strain>
    </source>
</reference>
<sequence length="57" mass="6473">MRPFGRGCIEQVGSDFVAIYLACLDDVEPQELIDAPLRFSDGRHDNWMSPPAETRHL</sequence>
<organism evidence="1 2">
    <name type="scientific">Rhodanobacter umsongensis</name>
    <dbReference type="NCBI Taxonomy" id="633153"/>
    <lineage>
        <taxon>Bacteria</taxon>
        <taxon>Pseudomonadati</taxon>
        <taxon>Pseudomonadota</taxon>
        <taxon>Gammaproteobacteria</taxon>
        <taxon>Lysobacterales</taxon>
        <taxon>Rhodanobacteraceae</taxon>
        <taxon>Rhodanobacter</taxon>
    </lineage>
</organism>
<name>A0ABW0JQE6_9GAMM</name>
<comment type="caution">
    <text evidence="1">The sequence shown here is derived from an EMBL/GenBank/DDBJ whole genome shotgun (WGS) entry which is preliminary data.</text>
</comment>
<dbReference type="EMBL" id="JBHSMK010000011">
    <property type="protein sequence ID" value="MFC5438333.1"/>
    <property type="molecule type" value="Genomic_DNA"/>
</dbReference>
<evidence type="ECO:0000313" key="1">
    <source>
        <dbReference type="EMBL" id="MFC5438333.1"/>
    </source>
</evidence>